<dbReference type="RefSeq" id="WP_309993284.1">
    <property type="nucleotide sequence ID" value="NZ_JAVDTI010000011.1"/>
</dbReference>
<accession>A0ABU1R866</accession>
<evidence type="ECO:0000313" key="2">
    <source>
        <dbReference type="EMBL" id="MDR6809599.1"/>
    </source>
</evidence>
<dbReference type="Proteomes" id="UP001264980">
    <property type="component" value="Unassembled WGS sequence"/>
</dbReference>
<dbReference type="PROSITE" id="PS51257">
    <property type="entry name" value="PROKAR_LIPOPROTEIN"/>
    <property type="match status" value="1"/>
</dbReference>
<dbReference type="EMBL" id="JAVDTI010000011">
    <property type="protein sequence ID" value="MDR6809599.1"/>
    <property type="molecule type" value="Genomic_DNA"/>
</dbReference>
<evidence type="ECO:0000256" key="1">
    <source>
        <dbReference type="SAM" id="Coils"/>
    </source>
</evidence>
<sequence>MKTSFYSLILGTQKEAQMKRWTLLFLAIVASLQSCGYKEKEVQLTKREQRIAEKELSLMQWEQRLALWEKDLQEKEKKQHQDFDTATDSLNVQPLTGKWIVRMRCTETNCDGSAIGDSKTETWEIAYLNNGIVINAFAGNKLSRIYNGTFRETRLEATNGQPDSESVIRVTLEMNGNKMEGTREVERANCKILYTLTAEKQK</sequence>
<evidence type="ECO:0008006" key="4">
    <source>
        <dbReference type="Google" id="ProtNLM"/>
    </source>
</evidence>
<comment type="caution">
    <text evidence="2">The sequence shown here is derived from an EMBL/GenBank/DDBJ whole genome shotgun (WGS) entry which is preliminary data.</text>
</comment>
<reference evidence="2 3" key="1">
    <citation type="submission" date="2023-07" db="EMBL/GenBank/DDBJ databases">
        <title>Sorghum-associated microbial communities from plants grown in Nebraska, USA.</title>
        <authorList>
            <person name="Schachtman D."/>
        </authorList>
    </citation>
    <scope>NUCLEOTIDE SEQUENCE [LARGE SCALE GENOMIC DNA]</scope>
    <source>
        <strain evidence="2 3">BE57</strain>
    </source>
</reference>
<organism evidence="2 3">
    <name type="scientific">Dyadobacter fermentans</name>
    <dbReference type="NCBI Taxonomy" id="94254"/>
    <lineage>
        <taxon>Bacteria</taxon>
        <taxon>Pseudomonadati</taxon>
        <taxon>Bacteroidota</taxon>
        <taxon>Cytophagia</taxon>
        <taxon>Cytophagales</taxon>
        <taxon>Spirosomataceae</taxon>
        <taxon>Dyadobacter</taxon>
    </lineage>
</organism>
<proteinExistence type="predicted"/>
<feature type="coiled-coil region" evidence="1">
    <location>
        <begin position="44"/>
        <end position="78"/>
    </location>
</feature>
<keyword evidence="3" id="KW-1185">Reference proteome</keyword>
<protein>
    <recommendedName>
        <fullName evidence="4">Lipocalin-like domain-containing protein</fullName>
    </recommendedName>
</protein>
<gene>
    <name evidence="2" type="ORF">J2W84_006675</name>
</gene>
<evidence type="ECO:0000313" key="3">
    <source>
        <dbReference type="Proteomes" id="UP001264980"/>
    </source>
</evidence>
<name>A0ABU1R866_9BACT</name>
<keyword evidence="1" id="KW-0175">Coiled coil</keyword>